<gene>
    <name evidence="1" type="ORF">JZY06_04525</name>
</gene>
<dbReference type="SMART" id="SM00855">
    <property type="entry name" value="PGAM"/>
    <property type="match status" value="1"/>
</dbReference>
<dbReference type="InterPro" id="IPR029033">
    <property type="entry name" value="His_PPase_superfam"/>
</dbReference>
<dbReference type="Pfam" id="PF00300">
    <property type="entry name" value="His_Phos_1"/>
    <property type="match status" value="1"/>
</dbReference>
<keyword evidence="2" id="KW-1185">Reference proteome</keyword>
<dbReference type="SUPFAM" id="SSF53254">
    <property type="entry name" value="Phosphoglycerate mutase-like"/>
    <property type="match status" value="1"/>
</dbReference>
<proteinExistence type="predicted"/>
<dbReference type="CDD" id="cd07067">
    <property type="entry name" value="HP_PGM_like"/>
    <property type="match status" value="1"/>
</dbReference>
<dbReference type="Proteomes" id="UP000664332">
    <property type="component" value="Unassembled WGS sequence"/>
</dbReference>
<dbReference type="PANTHER" id="PTHR48100">
    <property type="entry name" value="BROAD-SPECIFICITY PHOSPHATASE YOR283W-RELATED"/>
    <property type="match status" value="1"/>
</dbReference>
<dbReference type="EMBL" id="JAFLEQ010000008">
    <property type="protein sequence ID" value="MBN9643888.1"/>
    <property type="molecule type" value="Genomic_DNA"/>
</dbReference>
<evidence type="ECO:0000313" key="2">
    <source>
        <dbReference type="Proteomes" id="UP000664332"/>
    </source>
</evidence>
<dbReference type="AlphaFoldDB" id="A0A939DZG7"/>
<dbReference type="GO" id="GO:0005737">
    <property type="term" value="C:cytoplasm"/>
    <property type="evidence" value="ECO:0007669"/>
    <property type="project" value="TreeGrafter"/>
</dbReference>
<dbReference type="InterPro" id="IPR050275">
    <property type="entry name" value="PGM_Phosphatase"/>
</dbReference>
<sequence length="202" mass="22445">MSTTIVHLVRHGEVHNPDKILYGRLPGYHLSSRGVSQAARTARSFTGADVTHLVSSPLLRAKETAQPFSEITGLDIGTDDDLVEAGNDLQGHRIRGMKTELWKPSLWPLLTNPTLPSWGEHYTDIAERMMAAVERARQAAEGHEAICVSHQLPIVMVQRLVRCLPLAHNPALRECDLASVTSLVFHDDQISDIYYCEPAQHI</sequence>
<dbReference type="Gene3D" id="3.40.50.1240">
    <property type="entry name" value="Phosphoglycerate mutase-like"/>
    <property type="match status" value="1"/>
</dbReference>
<organism evidence="1 2">
    <name type="scientific">Corynebacterium mendelii</name>
    <dbReference type="NCBI Taxonomy" id="2765362"/>
    <lineage>
        <taxon>Bacteria</taxon>
        <taxon>Bacillati</taxon>
        <taxon>Actinomycetota</taxon>
        <taxon>Actinomycetes</taxon>
        <taxon>Mycobacteriales</taxon>
        <taxon>Corynebacteriaceae</taxon>
        <taxon>Corynebacterium</taxon>
    </lineage>
</organism>
<dbReference type="InterPro" id="IPR013078">
    <property type="entry name" value="His_Pase_superF_clade-1"/>
</dbReference>
<dbReference type="PANTHER" id="PTHR48100:SF51">
    <property type="entry name" value="PHOSPHOGLYCERATE MUTASE"/>
    <property type="match status" value="1"/>
</dbReference>
<evidence type="ECO:0000313" key="1">
    <source>
        <dbReference type="EMBL" id="MBN9643888.1"/>
    </source>
</evidence>
<dbReference type="RefSeq" id="WP_207118630.1">
    <property type="nucleotide sequence ID" value="NZ_JAFLEQ010000008.1"/>
</dbReference>
<comment type="caution">
    <text evidence="1">The sequence shown here is derived from an EMBL/GenBank/DDBJ whole genome shotgun (WGS) entry which is preliminary data.</text>
</comment>
<dbReference type="GO" id="GO:0016791">
    <property type="term" value="F:phosphatase activity"/>
    <property type="evidence" value="ECO:0007669"/>
    <property type="project" value="TreeGrafter"/>
</dbReference>
<name>A0A939DZG7_9CORY</name>
<protein>
    <submittedName>
        <fullName evidence="1">Histidine phosphatase family protein</fullName>
    </submittedName>
</protein>
<reference evidence="1" key="1">
    <citation type="submission" date="2021-03" db="EMBL/GenBank/DDBJ databases">
        <authorList>
            <person name="Sun Q."/>
        </authorList>
    </citation>
    <scope>NUCLEOTIDE SEQUENCE</scope>
    <source>
        <strain evidence="1">CCM 8862</strain>
    </source>
</reference>
<accession>A0A939DZG7</accession>